<keyword evidence="4" id="KW-1185">Reference proteome</keyword>
<sequence length="90" mass="9426">MRKTLVTTTLVALALSLSATMAEASSGRTVIPPSQQNYTGRPEAIDAIVPGAGREVIPPAQQNFQGRPETLHSVVPGAGREVIPPAEQHS</sequence>
<proteinExistence type="predicted"/>
<protein>
    <submittedName>
        <fullName evidence="3">Uncharacterized protein</fullName>
    </submittedName>
</protein>
<feature type="chain" id="PRO_5045119755" evidence="2">
    <location>
        <begin position="25"/>
        <end position="90"/>
    </location>
</feature>
<dbReference type="Proteomes" id="UP001156882">
    <property type="component" value="Unassembled WGS sequence"/>
</dbReference>
<accession>A0ABQ6CGA2</accession>
<dbReference type="EMBL" id="BSPC01000005">
    <property type="protein sequence ID" value="GLS17331.1"/>
    <property type="molecule type" value="Genomic_DNA"/>
</dbReference>
<gene>
    <name evidence="3" type="ORF">GCM10007874_03460</name>
</gene>
<keyword evidence="2" id="KW-0732">Signal</keyword>
<evidence type="ECO:0000256" key="1">
    <source>
        <dbReference type="SAM" id="MobiDB-lite"/>
    </source>
</evidence>
<name>A0ABQ6CGA2_9HYPH</name>
<feature type="region of interest" description="Disordered" evidence="1">
    <location>
        <begin position="63"/>
        <end position="90"/>
    </location>
</feature>
<evidence type="ECO:0000313" key="4">
    <source>
        <dbReference type="Proteomes" id="UP001156882"/>
    </source>
</evidence>
<reference evidence="4" key="1">
    <citation type="journal article" date="2019" name="Int. J. Syst. Evol. Microbiol.">
        <title>The Global Catalogue of Microorganisms (GCM) 10K type strain sequencing project: providing services to taxonomists for standard genome sequencing and annotation.</title>
        <authorList>
            <consortium name="The Broad Institute Genomics Platform"/>
            <consortium name="The Broad Institute Genome Sequencing Center for Infectious Disease"/>
            <person name="Wu L."/>
            <person name="Ma J."/>
        </authorList>
    </citation>
    <scope>NUCLEOTIDE SEQUENCE [LARGE SCALE GENOMIC DNA]</scope>
    <source>
        <strain evidence="4">NBRC 101365</strain>
    </source>
</reference>
<organism evidence="3 4">
    <name type="scientific">Labrys miyagiensis</name>
    <dbReference type="NCBI Taxonomy" id="346912"/>
    <lineage>
        <taxon>Bacteria</taxon>
        <taxon>Pseudomonadati</taxon>
        <taxon>Pseudomonadota</taxon>
        <taxon>Alphaproteobacteria</taxon>
        <taxon>Hyphomicrobiales</taxon>
        <taxon>Xanthobacteraceae</taxon>
        <taxon>Labrys</taxon>
    </lineage>
</organism>
<dbReference type="RefSeq" id="WP_284310157.1">
    <property type="nucleotide sequence ID" value="NZ_BSPC01000005.1"/>
</dbReference>
<feature type="signal peptide" evidence="2">
    <location>
        <begin position="1"/>
        <end position="24"/>
    </location>
</feature>
<evidence type="ECO:0000313" key="3">
    <source>
        <dbReference type="EMBL" id="GLS17331.1"/>
    </source>
</evidence>
<evidence type="ECO:0000256" key="2">
    <source>
        <dbReference type="SAM" id="SignalP"/>
    </source>
</evidence>
<comment type="caution">
    <text evidence="3">The sequence shown here is derived from an EMBL/GenBank/DDBJ whole genome shotgun (WGS) entry which is preliminary data.</text>
</comment>